<proteinExistence type="predicted"/>
<evidence type="ECO:0008006" key="5">
    <source>
        <dbReference type="Google" id="ProtNLM"/>
    </source>
</evidence>
<evidence type="ECO:0000256" key="1">
    <source>
        <dbReference type="SAM" id="MobiDB-lite"/>
    </source>
</evidence>
<accession>A0A5C6CUL5</accession>
<name>A0A5C6CUL5_9BACT</name>
<feature type="region of interest" description="Disordered" evidence="1">
    <location>
        <begin position="121"/>
        <end position="140"/>
    </location>
</feature>
<feature type="signal peptide" evidence="2">
    <location>
        <begin position="1"/>
        <end position="31"/>
    </location>
</feature>
<organism evidence="3 4">
    <name type="scientific">Bythopirellula polymerisocia</name>
    <dbReference type="NCBI Taxonomy" id="2528003"/>
    <lineage>
        <taxon>Bacteria</taxon>
        <taxon>Pseudomonadati</taxon>
        <taxon>Planctomycetota</taxon>
        <taxon>Planctomycetia</taxon>
        <taxon>Pirellulales</taxon>
        <taxon>Lacipirellulaceae</taxon>
        <taxon>Bythopirellula</taxon>
    </lineage>
</organism>
<evidence type="ECO:0000313" key="3">
    <source>
        <dbReference type="EMBL" id="TWU28663.1"/>
    </source>
</evidence>
<dbReference type="Pfam" id="PF15892">
    <property type="entry name" value="BNR_4"/>
    <property type="match status" value="1"/>
</dbReference>
<dbReference type="OrthoDB" id="223410at2"/>
<sequence length="852" mass="92886" precursor="true">MRRYVRCKIKAATRPSLHCLVKTFMASILQACTVLFFCQSISQATAQLIVTPVHDMVLDSNALVMPTSGSFGRILNGTTFQQEALITHGGYQYTAWYHNGSSDEDIFVSRRDLSGTTWETIDTGSGLENGDATASSDSRRWDGHNSISLGISGDGRIHLSFDQHVDELRYLTTDPGFATSASNIWNQAGFKPERDALNVNGAQIPKVTYPRFTNVGDDLVFTYRDRVSQDGDHYIATYNSQTGIWNAPHQFTDGRLGSYTDETDPVGQEPSLARNAYLNGFDIDTQGMMHITWTWREQATNANHDINYAYSDDAGVTWKNNAGVGLGSIISLNSPGIKIVDLNYQQALINQQGQVVDQEGRVHALMRHRRQEPGFEWQPGDATYDTVDAAYHHYYRDPVSGIWNVNRLPVDEPVGSRPKIGVDPNGNLLGIYRSGRNLIVAGAEKTINGFTDWQILYKDETDYEGDPLLDPVRLTEEGILSVFLQERATTSSETIPTGSPLHVLEFNISEHVETTYYLQASHPGGTSILSAELWFDAPTGGTSLADLNGYFPGNIFVVDGLNARTPSTSGTSVFAGTLVLQGTSPQLINHTGTNISISRMVVNSDTLFGQRVDGQQATIGELELNAELLIRQQLDPGGDAAFVFDEISGNGMLKFGLNTQDIDNHWGFDAADTDGDFTGSILLDKGILQFISSDLELPLATLQILNVDANSQISLVSDATFKAFQELNANNLGVVTLSVAPGTYTAADLNTLFGTTSRFTGSGTLTVLIPGDFDGDGDVDGADFLEWQRNDGTPAGLAAWQSNYGAPQLLAASAATVPEPSAILLIVFGTSLLVNRGYKNFTRETHLHETHL</sequence>
<reference evidence="3 4" key="1">
    <citation type="submission" date="2019-02" db="EMBL/GenBank/DDBJ databases">
        <title>Deep-cultivation of Planctomycetes and their phenomic and genomic characterization uncovers novel biology.</title>
        <authorList>
            <person name="Wiegand S."/>
            <person name="Jogler M."/>
            <person name="Boedeker C."/>
            <person name="Pinto D."/>
            <person name="Vollmers J."/>
            <person name="Rivas-Marin E."/>
            <person name="Kohn T."/>
            <person name="Peeters S.H."/>
            <person name="Heuer A."/>
            <person name="Rast P."/>
            <person name="Oberbeckmann S."/>
            <person name="Bunk B."/>
            <person name="Jeske O."/>
            <person name="Meyerdierks A."/>
            <person name="Storesund J.E."/>
            <person name="Kallscheuer N."/>
            <person name="Luecker S."/>
            <person name="Lage O.M."/>
            <person name="Pohl T."/>
            <person name="Merkel B.J."/>
            <person name="Hornburger P."/>
            <person name="Mueller R.-W."/>
            <person name="Bruemmer F."/>
            <person name="Labrenz M."/>
            <person name="Spormann A.M."/>
            <person name="Op Den Camp H."/>
            <person name="Overmann J."/>
            <person name="Amann R."/>
            <person name="Jetten M.S.M."/>
            <person name="Mascher T."/>
            <person name="Medema M.H."/>
            <person name="Devos D.P."/>
            <person name="Kaster A.-K."/>
            <person name="Ovreas L."/>
            <person name="Rohde M."/>
            <person name="Galperin M.Y."/>
            <person name="Jogler C."/>
        </authorList>
    </citation>
    <scope>NUCLEOTIDE SEQUENCE [LARGE SCALE GENOMIC DNA]</scope>
    <source>
        <strain evidence="3 4">Pla144</strain>
    </source>
</reference>
<dbReference type="Proteomes" id="UP000318437">
    <property type="component" value="Unassembled WGS sequence"/>
</dbReference>
<comment type="caution">
    <text evidence="3">The sequence shown here is derived from an EMBL/GenBank/DDBJ whole genome shotgun (WGS) entry which is preliminary data.</text>
</comment>
<dbReference type="InterPro" id="IPR018247">
    <property type="entry name" value="EF_Hand_1_Ca_BS"/>
</dbReference>
<dbReference type="EMBL" id="SJPS01000002">
    <property type="protein sequence ID" value="TWU28663.1"/>
    <property type="molecule type" value="Genomic_DNA"/>
</dbReference>
<keyword evidence="4" id="KW-1185">Reference proteome</keyword>
<dbReference type="PROSITE" id="PS00018">
    <property type="entry name" value="EF_HAND_1"/>
    <property type="match status" value="1"/>
</dbReference>
<evidence type="ECO:0000313" key="4">
    <source>
        <dbReference type="Proteomes" id="UP000318437"/>
    </source>
</evidence>
<evidence type="ECO:0000256" key="2">
    <source>
        <dbReference type="SAM" id="SignalP"/>
    </source>
</evidence>
<feature type="chain" id="PRO_5023078279" description="BNR/Asp-box repeat protein" evidence="2">
    <location>
        <begin position="32"/>
        <end position="852"/>
    </location>
</feature>
<dbReference type="AlphaFoldDB" id="A0A5C6CUL5"/>
<protein>
    <recommendedName>
        <fullName evidence="5">BNR/Asp-box repeat protein</fullName>
    </recommendedName>
</protein>
<keyword evidence="2" id="KW-0732">Signal</keyword>
<gene>
    <name evidence="3" type="ORF">Pla144_19550</name>
</gene>